<dbReference type="AlphaFoldDB" id="G0TTG7"/>
<keyword evidence="2 4" id="KW-0456">Lyase</keyword>
<dbReference type="InterPro" id="IPR018376">
    <property type="entry name" value="Enoyl-CoA_hyd/isom_CS"/>
</dbReference>
<dbReference type="GO" id="GO:0004300">
    <property type="term" value="F:enoyl-CoA hydratase activity"/>
    <property type="evidence" value="ECO:0007669"/>
    <property type="project" value="UniProtKB-EC"/>
</dbReference>
<comment type="similarity">
    <text evidence="1 3">Belongs to the enoyl-CoA hydratase/isomerase family.</text>
</comment>
<organism evidence="4">
    <name type="scientific">Trypanosoma vivax (strain Y486)</name>
    <dbReference type="NCBI Taxonomy" id="1055687"/>
    <lineage>
        <taxon>Eukaryota</taxon>
        <taxon>Discoba</taxon>
        <taxon>Euglenozoa</taxon>
        <taxon>Kinetoplastea</taxon>
        <taxon>Metakinetoplastina</taxon>
        <taxon>Trypanosomatida</taxon>
        <taxon>Trypanosomatidae</taxon>
        <taxon>Trypanosoma</taxon>
        <taxon>Duttonella</taxon>
    </lineage>
</organism>
<evidence type="ECO:0000313" key="4">
    <source>
        <dbReference type="EMBL" id="CCC47248.1"/>
    </source>
</evidence>
<evidence type="ECO:0000256" key="2">
    <source>
        <dbReference type="ARBA" id="ARBA00023239"/>
    </source>
</evidence>
<dbReference type="PROSITE" id="PS00166">
    <property type="entry name" value="ENOYL_COA_HYDRATASE"/>
    <property type="match status" value="1"/>
</dbReference>
<sequence length="267" mass="29046">MLRACRVLQCVAEPLVKCTRKGSVVTLTLNRPKQLNALNKDLIDCLAENVLKCDADPQLSVMIITGEGRAFVAGADIKSMADQNLVEFHRSSMISGMEALCRAKKPIIAAVNGFALGGGCELVMCCDIAVASERAIFGQSEIKIGTIPGIGGTQRLTRLIGKSRAMEWILTGDQYSAEEALRAGLVSRVVKHDELLPSALSIAEKIAINSPLIVSFAKDCVNRAFETTLAEGIAYERRVFEATFATHDKKEGMNAFLEKRKPVFRNM</sequence>
<name>G0TTG7_TRYVY</name>
<protein>
    <submittedName>
        <fullName evidence="4">Putative enoyl-CoA hydratase, mitochondrial</fullName>
        <ecNumber evidence="4">4.2.1.17</ecNumber>
    </submittedName>
</protein>
<dbReference type="InterPro" id="IPR029045">
    <property type="entry name" value="ClpP/crotonase-like_dom_sf"/>
</dbReference>
<dbReference type="FunFam" id="1.10.12.10:FF:000001">
    <property type="entry name" value="Probable enoyl-CoA hydratase, mitochondrial"/>
    <property type="match status" value="1"/>
</dbReference>
<dbReference type="GO" id="GO:0006635">
    <property type="term" value="P:fatty acid beta-oxidation"/>
    <property type="evidence" value="ECO:0007669"/>
    <property type="project" value="TreeGrafter"/>
</dbReference>
<evidence type="ECO:0000256" key="3">
    <source>
        <dbReference type="RuleBase" id="RU003707"/>
    </source>
</evidence>
<proteinExistence type="inferred from homology"/>
<reference evidence="4" key="1">
    <citation type="journal article" date="2012" name="Proc. Natl. Acad. Sci. U.S.A.">
        <title>Antigenic diversity is generated by distinct evolutionary mechanisms in African trypanosome species.</title>
        <authorList>
            <person name="Jackson A.P."/>
            <person name="Berry A."/>
            <person name="Aslett M."/>
            <person name="Allison H.C."/>
            <person name="Burton P."/>
            <person name="Vavrova-Anderson J."/>
            <person name="Brown R."/>
            <person name="Browne H."/>
            <person name="Corton N."/>
            <person name="Hauser H."/>
            <person name="Gamble J."/>
            <person name="Gilderthorp R."/>
            <person name="Marcello L."/>
            <person name="McQuillan J."/>
            <person name="Otto T.D."/>
            <person name="Quail M.A."/>
            <person name="Sanders M.J."/>
            <person name="van Tonder A."/>
            <person name="Ginger M.L."/>
            <person name="Field M.C."/>
            <person name="Barry J.D."/>
            <person name="Hertz-Fowler C."/>
            <person name="Berriman M."/>
        </authorList>
    </citation>
    <scope>NUCLEOTIDE SEQUENCE</scope>
    <source>
        <strain evidence="4">Y486</strain>
    </source>
</reference>
<dbReference type="CDD" id="cd06558">
    <property type="entry name" value="crotonase-like"/>
    <property type="match status" value="1"/>
</dbReference>
<dbReference type="EC" id="4.2.1.17" evidence="4"/>
<dbReference type="FunFam" id="3.90.226.10:FF:000009">
    <property type="entry name" value="Carnitinyl-CoA dehydratase"/>
    <property type="match status" value="1"/>
</dbReference>
<evidence type="ECO:0000256" key="1">
    <source>
        <dbReference type="ARBA" id="ARBA00005254"/>
    </source>
</evidence>
<dbReference type="InterPro" id="IPR014748">
    <property type="entry name" value="Enoyl-CoA_hydra_C"/>
</dbReference>
<dbReference type="Gene3D" id="3.90.226.10">
    <property type="entry name" value="2-enoyl-CoA Hydratase, Chain A, domain 1"/>
    <property type="match status" value="1"/>
</dbReference>
<dbReference type="EMBL" id="HE573019">
    <property type="protein sequence ID" value="CCC47248.1"/>
    <property type="molecule type" value="Genomic_DNA"/>
</dbReference>
<dbReference type="GO" id="GO:0005739">
    <property type="term" value="C:mitochondrion"/>
    <property type="evidence" value="ECO:0007669"/>
    <property type="project" value="TreeGrafter"/>
</dbReference>
<gene>
    <name evidence="4" type="ORF">TVY486_0304210</name>
</gene>
<dbReference type="Gene3D" id="1.10.12.10">
    <property type="entry name" value="Lyase 2-enoyl-coa Hydratase, Chain A, domain 2"/>
    <property type="match status" value="1"/>
</dbReference>
<dbReference type="SUPFAM" id="SSF52096">
    <property type="entry name" value="ClpP/crotonase"/>
    <property type="match status" value="1"/>
</dbReference>
<dbReference type="VEuPathDB" id="TriTrypDB:TvY486_0304210"/>
<dbReference type="PANTHER" id="PTHR11941:SF54">
    <property type="entry name" value="ENOYL-COA HYDRATASE, MITOCHONDRIAL"/>
    <property type="match status" value="1"/>
</dbReference>
<dbReference type="OMA" id="FCDARED"/>
<dbReference type="Pfam" id="PF00378">
    <property type="entry name" value="ECH_1"/>
    <property type="match status" value="1"/>
</dbReference>
<dbReference type="PANTHER" id="PTHR11941">
    <property type="entry name" value="ENOYL-COA HYDRATASE-RELATED"/>
    <property type="match status" value="1"/>
</dbReference>
<accession>G0TTG7</accession>
<dbReference type="InterPro" id="IPR001753">
    <property type="entry name" value="Enoyl-CoA_hydra/iso"/>
</dbReference>